<accession>A0A0D6B9W5</accession>
<dbReference type="PROSITE" id="PS51257">
    <property type="entry name" value="PROKAR_LIPOPROTEIN"/>
    <property type="match status" value="1"/>
</dbReference>
<evidence type="ECO:0008006" key="4">
    <source>
        <dbReference type="Google" id="ProtNLM"/>
    </source>
</evidence>
<proteinExistence type="predicted"/>
<geneLocation type="plasmid" evidence="3">
    <name>Plasmid2 DNA</name>
</geneLocation>
<evidence type="ECO:0000256" key="1">
    <source>
        <dbReference type="SAM" id="SignalP"/>
    </source>
</evidence>
<dbReference type="PATRIC" id="fig|35806.4.peg.4615"/>
<feature type="signal peptide" evidence="1">
    <location>
        <begin position="1"/>
        <end position="20"/>
    </location>
</feature>
<dbReference type="KEGG" id="rsu:NHU_04502"/>
<dbReference type="AlphaFoldDB" id="A0A0D6B9W5"/>
<reference evidence="2 3" key="1">
    <citation type="submission" date="2015-02" db="EMBL/GenBank/DDBJ databases">
        <title>Genome sequene of Rhodovulum sulfidophilum DSM 2351.</title>
        <authorList>
            <person name="Nagao N."/>
        </authorList>
    </citation>
    <scope>NUCLEOTIDE SEQUENCE [LARGE SCALE GENOMIC DNA]</scope>
    <source>
        <strain evidence="2 3">DSM 2351</strain>
        <plasmid evidence="3">Plasmid Plasmid2 DNA</plasmid>
    </source>
</reference>
<name>A0A0D6B9W5_RHOSU</name>
<organism evidence="2 3">
    <name type="scientific">Rhodovulum sulfidophilum</name>
    <name type="common">Rhodobacter sulfidophilus</name>
    <dbReference type="NCBI Taxonomy" id="35806"/>
    <lineage>
        <taxon>Bacteria</taxon>
        <taxon>Pseudomonadati</taxon>
        <taxon>Pseudomonadota</taxon>
        <taxon>Alphaproteobacteria</taxon>
        <taxon>Rhodobacterales</taxon>
        <taxon>Paracoccaceae</taxon>
        <taxon>Rhodovulum</taxon>
    </lineage>
</organism>
<gene>
    <name evidence="2" type="ORF">NHU_04502</name>
</gene>
<keyword evidence="2" id="KW-0614">Plasmid</keyword>
<evidence type="ECO:0000313" key="3">
    <source>
        <dbReference type="Proteomes" id="UP000064912"/>
    </source>
</evidence>
<evidence type="ECO:0000313" key="2">
    <source>
        <dbReference type="EMBL" id="BAQ71615.1"/>
    </source>
</evidence>
<keyword evidence="1" id="KW-0732">Signal</keyword>
<protein>
    <recommendedName>
        <fullName evidence="4">Lipoprotein</fullName>
    </recommendedName>
</protein>
<sequence>MRNLCMPAFLAGLLSLGACASITNDANVPVALSFSTGESGSCKLSNKRQAQVTEIPAVVSVRRSDDALRYDCETRRGREAVGAIPSTMGGKIVASAVFLDFGIVDSITDKHREYPASYVIPVER</sequence>
<dbReference type="EMBL" id="AP014802">
    <property type="protein sequence ID" value="BAQ71615.1"/>
    <property type="molecule type" value="Genomic_DNA"/>
</dbReference>
<feature type="chain" id="PRO_5002301314" description="Lipoprotein" evidence="1">
    <location>
        <begin position="21"/>
        <end position="124"/>
    </location>
</feature>
<dbReference type="Proteomes" id="UP000064912">
    <property type="component" value="Plasmid Plasmid2"/>
</dbReference>